<gene>
    <name evidence="2" type="ORF">HDCHBGLK_02063</name>
</gene>
<sequence>MIYICSPYKAKDEETLQRNIEYARELTREALLRGESPVTVHLYMTQCLNETEQQERELGLAAGREIIPRCDAVMVGVRHGISAGMKAEIDFARRCGVPVQYIQE</sequence>
<dbReference type="KEGG" id="csci:HDCHBGLK_02063"/>
<dbReference type="EMBL" id="CP036170">
    <property type="protein sequence ID" value="QBF74661.1"/>
    <property type="molecule type" value="Genomic_DNA"/>
</dbReference>
<evidence type="ECO:0000313" key="2">
    <source>
        <dbReference type="EMBL" id="QBF74661.1"/>
    </source>
</evidence>
<organism evidence="2 3">
    <name type="scientific">Clostridium scindens (strain ATCC 35704 / DSM 5676 / VPI 13733 / 19)</name>
    <dbReference type="NCBI Taxonomy" id="411468"/>
    <lineage>
        <taxon>Bacteria</taxon>
        <taxon>Bacillati</taxon>
        <taxon>Bacillota</taxon>
        <taxon>Clostridia</taxon>
        <taxon>Lachnospirales</taxon>
        <taxon>Lachnospiraceae</taxon>
    </lineage>
</organism>
<dbReference type="STRING" id="411468.CLOSCI_01468"/>
<dbReference type="Gene3D" id="3.40.50.10400">
    <property type="entry name" value="Hypothetical protein PA1492"/>
    <property type="match status" value="1"/>
</dbReference>
<proteinExistence type="predicted"/>
<accession>B0NDE0</accession>
<dbReference type="eggNOG" id="ENOG5033UPA">
    <property type="taxonomic scope" value="Bacteria"/>
</dbReference>
<dbReference type="HOGENOM" id="CLU_128088_3_2_9"/>
<dbReference type="RefSeq" id="WP_004605246.1">
    <property type="nucleotide sequence ID" value="NZ_CP036170.1"/>
</dbReference>
<dbReference type="InterPro" id="IPR056670">
    <property type="entry name" value="DUF7768"/>
</dbReference>
<protein>
    <recommendedName>
        <fullName evidence="1">DUF7768 domain-containing protein</fullName>
    </recommendedName>
</protein>
<dbReference type="AlphaFoldDB" id="B0NDE0"/>
<dbReference type="Pfam" id="PF24963">
    <property type="entry name" value="DUF7768"/>
    <property type="match status" value="1"/>
</dbReference>
<dbReference type="Proteomes" id="UP000289664">
    <property type="component" value="Chromosome"/>
</dbReference>
<evidence type="ECO:0000259" key="1">
    <source>
        <dbReference type="Pfam" id="PF24963"/>
    </source>
</evidence>
<evidence type="ECO:0000313" key="3">
    <source>
        <dbReference type="Proteomes" id="UP000289664"/>
    </source>
</evidence>
<dbReference type="GeneID" id="62696272"/>
<feature type="domain" description="DUF7768" evidence="1">
    <location>
        <begin position="1"/>
        <end position="102"/>
    </location>
</feature>
<dbReference type="OrthoDB" id="9807423at2"/>
<name>B0NDE0_CLOS5</name>
<keyword evidence="3" id="KW-1185">Reference proteome</keyword>
<reference evidence="2 3" key="1">
    <citation type="journal article" date="2019" name="Appl. Environ. Microbiol.">
        <title>Clostridium scindens ATCC 35704: integration of nutritional requirements, the complete genome sequence, and global transcriptional responses to bile acids.</title>
        <authorList>
            <person name="Devendran S."/>
            <person name="Shrestha R."/>
            <person name="Alves J.M.P."/>
            <person name="Wolf P.G."/>
            <person name="Ly L."/>
            <person name="Hernandez A.G."/>
            <person name="Mendez-Garcia C."/>
            <person name="Inboden A."/>
            <person name="Wiley J."/>
            <person name="Paul O."/>
            <person name="Allen A."/>
            <person name="Springer E."/>
            <person name="Wright C.L."/>
            <person name="Fields C.J."/>
            <person name="Daniel S.L."/>
            <person name="Ridlon J.M."/>
        </authorList>
    </citation>
    <scope>NUCLEOTIDE SEQUENCE [LARGE SCALE GENOMIC DNA]</scope>
    <source>
        <strain evidence="2 3">ATCC 35704</strain>
    </source>
</reference>